<protein>
    <recommendedName>
        <fullName evidence="1">D-inositol 3-phosphate glycosyltransferase</fullName>
    </recommendedName>
</protein>
<sequence length="382" mass="42320">MKVALLSDCYLPRLGGIEVQVHDLARHLQAAGHEVEVFTATIGPAHLRIGTDRLDGIPVHRLAITLPKDFPINPFAPRTLRHMLQAGRFDVGHAHMGVVSPFAMDCVRVTQGLGLPTAVTWHSVHGRSADWIGLTGYVRRWGARGAALSAVSTVAAAPIQRMAGPGYPVHLLPNGIEGSDWAPGTREDDGVIRMISAMRLSRRKRPLALLELVDEVRRRVPERDVRLEILGDGELRPRLERRAAELDAGEWFNAPGRMTRKQLRERYLASDVYISPATFEAFGIAALEARTTGLPVVAPRRSGVSTFIAHGVNGLLAGNDLGMVEALVRLVSDDRLRRRITEHNTAQQPLESWPSVVELVTAEYQRAQRLERRRRDLQIATR</sequence>
<keyword evidence="7" id="KW-1185">Reference proteome</keyword>
<dbReference type="InterPro" id="IPR050194">
    <property type="entry name" value="Glycosyltransferase_grp1"/>
</dbReference>
<keyword evidence="2" id="KW-0328">Glycosyltransferase</keyword>
<name>A0A853DCR7_9MICO</name>
<evidence type="ECO:0000313" key="6">
    <source>
        <dbReference type="EMBL" id="NYJ73793.1"/>
    </source>
</evidence>
<comment type="caution">
    <text evidence="6">The sequence shown here is derived from an EMBL/GenBank/DDBJ whole genome shotgun (WGS) entry which is preliminary data.</text>
</comment>
<accession>A0A853DCR7</accession>
<dbReference type="GO" id="GO:1901137">
    <property type="term" value="P:carbohydrate derivative biosynthetic process"/>
    <property type="evidence" value="ECO:0007669"/>
    <property type="project" value="UniProtKB-ARBA"/>
</dbReference>
<dbReference type="GO" id="GO:0016757">
    <property type="term" value="F:glycosyltransferase activity"/>
    <property type="evidence" value="ECO:0007669"/>
    <property type="project" value="UniProtKB-KW"/>
</dbReference>
<dbReference type="InterPro" id="IPR028098">
    <property type="entry name" value="Glyco_trans_4-like_N"/>
</dbReference>
<feature type="domain" description="Glycosyl transferase family 1" evidence="4">
    <location>
        <begin position="187"/>
        <end position="343"/>
    </location>
</feature>
<dbReference type="AlphaFoldDB" id="A0A853DCR7"/>
<evidence type="ECO:0000256" key="2">
    <source>
        <dbReference type="ARBA" id="ARBA00022676"/>
    </source>
</evidence>
<dbReference type="Pfam" id="PF13439">
    <property type="entry name" value="Glyco_transf_4"/>
    <property type="match status" value="1"/>
</dbReference>
<gene>
    <name evidence="6" type="ORF">HNR15_000756</name>
</gene>
<feature type="domain" description="Glycosyltransferase subfamily 4-like N-terminal" evidence="5">
    <location>
        <begin position="15"/>
        <end position="177"/>
    </location>
</feature>
<evidence type="ECO:0000259" key="4">
    <source>
        <dbReference type="Pfam" id="PF00534"/>
    </source>
</evidence>
<dbReference type="RefSeq" id="WP_343048409.1">
    <property type="nucleotide sequence ID" value="NZ_JACCFW010000001.1"/>
</dbReference>
<dbReference type="PANTHER" id="PTHR45947">
    <property type="entry name" value="SULFOQUINOVOSYL TRANSFERASE SQD2"/>
    <property type="match status" value="1"/>
</dbReference>
<dbReference type="CDD" id="cd03801">
    <property type="entry name" value="GT4_PimA-like"/>
    <property type="match status" value="1"/>
</dbReference>
<reference evidence="6 7" key="1">
    <citation type="submission" date="2020-07" db="EMBL/GenBank/DDBJ databases">
        <title>Sequencing the genomes of 1000 actinobacteria strains.</title>
        <authorList>
            <person name="Klenk H.-P."/>
        </authorList>
    </citation>
    <scope>NUCLEOTIDE SEQUENCE [LARGE SCALE GENOMIC DNA]</scope>
    <source>
        <strain evidence="6 7">DSM 29531</strain>
    </source>
</reference>
<dbReference type="SUPFAM" id="SSF53756">
    <property type="entry name" value="UDP-Glycosyltransferase/glycogen phosphorylase"/>
    <property type="match status" value="1"/>
</dbReference>
<dbReference type="Pfam" id="PF00534">
    <property type="entry name" value="Glycos_transf_1"/>
    <property type="match status" value="1"/>
</dbReference>
<keyword evidence="3 6" id="KW-0808">Transferase</keyword>
<proteinExistence type="predicted"/>
<dbReference type="Gene3D" id="3.40.50.2000">
    <property type="entry name" value="Glycogen Phosphorylase B"/>
    <property type="match status" value="2"/>
</dbReference>
<dbReference type="Proteomes" id="UP000571817">
    <property type="component" value="Unassembled WGS sequence"/>
</dbReference>
<dbReference type="PANTHER" id="PTHR45947:SF3">
    <property type="entry name" value="SULFOQUINOVOSYL TRANSFERASE SQD2"/>
    <property type="match status" value="1"/>
</dbReference>
<evidence type="ECO:0000256" key="3">
    <source>
        <dbReference type="ARBA" id="ARBA00022679"/>
    </source>
</evidence>
<evidence type="ECO:0000259" key="5">
    <source>
        <dbReference type="Pfam" id="PF13439"/>
    </source>
</evidence>
<dbReference type="InterPro" id="IPR001296">
    <property type="entry name" value="Glyco_trans_1"/>
</dbReference>
<evidence type="ECO:0000256" key="1">
    <source>
        <dbReference type="ARBA" id="ARBA00021292"/>
    </source>
</evidence>
<evidence type="ECO:0000313" key="7">
    <source>
        <dbReference type="Proteomes" id="UP000571817"/>
    </source>
</evidence>
<organism evidence="6 7">
    <name type="scientific">Allobranchiibius huperziae</name>
    <dbReference type="NCBI Taxonomy" id="1874116"/>
    <lineage>
        <taxon>Bacteria</taxon>
        <taxon>Bacillati</taxon>
        <taxon>Actinomycetota</taxon>
        <taxon>Actinomycetes</taxon>
        <taxon>Micrococcales</taxon>
        <taxon>Dermacoccaceae</taxon>
        <taxon>Allobranchiibius</taxon>
    </lineage>
</organism>
<dbReference type="EMBL" id="JACCFW010000001">
    <property type="protein sequence ID" value="NYJ73793.1"/>
    <property type="molecule type" value="Genomic_DNA"/>
</dbReference>